<evidence type="ECO:0000313" key="2">
    <source>
        <dbReference type="Proteomes" id="UP000299102"/>
    </source>
</evidence>
<proteinExistence type="predicted"/>
<dbReference type="Proteomes" id="UP000299102">
    <property type="component" value="Unassembled WGS sequence"/>
</dbReference>
<name>A0A4C1VZ73_EUMVA</name>
<comment type="caution">
    <text evidence="1">The sequence shown here is derived from an EMBL/GenBank/DDBJ whole genome shotgun (WGS) entry which is preliminary data.</text>
</comment>
<evidence type="ECO:0000313" key="1">
    <source>
        <dbReference type="EMBL" id="GBP44103.1"/>
    </source>
</evidence>
<dbReference type="EMBL" id="BGZK01000447">
    <property type="protein sequence ID" value="GBP44103.1"/>
    <property type="molecule type" value="Genomic_DNA"/>
</dbReference>
<organism evidence="1 2">
    <name type="scientific">Eumeta variegata</name>
    <name type="common">Bagworm moth</name>
    <name type="synonym">Eumeta japonica</name>
    <dbReference type="NCBI Taxonomy" id="151549"/>
    <lineage>
        <taxon>Eukaryota</taxon>
        <taxon>Metazoa</taxon>
        <taxon>Ecdysozoa</taxon>
        <taxon>Arthropoda</taxon>
        <taxon>Hexapoda</taxon>
        <taxon>Insecta</taxon>
        <taxon>Pterygota</taxon>
        <taxon>Neoptera</taxon>
        <taxon>Endopterygota</taxon>
        <taxon>Lepidoptera</taxon>
        <taxon>Glossata</taxon>
        <taxon>Ditrysia</taxon>
        <taxon>Tineoidea</taxon>
        <taxon>Psychidae</taxon>
        <taxon>Oiketicinae</taxon>
        <taxon>Eumeta</taxon>
    </lineage>
</organism>
<reference evidence="1 2" key="1">
    <citation type="journal article" date="2019" name="Commun. Biol.">
        <title>The bagworm genome reveals a unique fibroin gene that provides high tensile strength.</title>
        <authorList>
            <person name="Kono N."/>
            <person name="Nakamura H."/>
            <person name="Ohtoshi R."/>
            <person name="Tomita M."/>
            <person name="Numata K."/>
            <person name="Arakawa K."/>
        </authorList>
    </citation>
    <scope>NUCLEOTIDE SEQUENCE [LARGE SCALE GENOMIC DNA]</scope>
</reference>
<dbReference type="AlphaFoldDB" id="A0A4C1VZ73"/>
<keyword evidence="2" id="KW-1185">Reference proteome</keyword>
<protein>
    <submittedName>
        <fullName evidence="1">Uncharacterized protein</fullName>
    </submittedName>
</protein>
<gene>
    <name evidence="1" type="ORF">EVAR_81424_1</name>
</gene>
<sequence>MLTEAYKTTSRAALPVLASAPLADYERGTVYDLQELGRAWTDTLLHMLKSSYKFHDISPEEIHISSPIIQRTPNEILDRLDAVNVCPVYNMDLVDT</sequence>
<accession>A0A4C1VZ73</accession>